<evidence type="ECO:0000313" key="1">
    <source>
        <dbReference type="EMBL" id="GGS37062.1"/>
    </source>
</evidence>
<proteinExistence type="predicted"/>
<protein>
    <submittedName>
        <fullName evidence="1">Uncharacterized protein</fullName>
    </submittedName>
</protein>
<organism evidence="1 2">
    <name type="scientific">Actinokineospora fastidiosa</name>
    <dbReference type="NCBI Taxonomy" id="1816"/>
    <lineage>
        <taxon>Bacteria</taxon>
        <taxon>Bacillati</taxon>
        <taxon>Actinomycetota</taxon>
        <taxon>Actinomycetes</taxon>
        <taxon>Pseudonocardiales</taxon>
        <taxon>Pseudonocardiaceae</taxon>
        <taxon>Actinokineospora</taxon>
    </lineage>
</organism>
<accession>A0A918GJJ8</accession>
<dbReference type="AlphaFoldDB" id="A0A918GJJ8"/>
<reference evidence="1" key="1">
    <citation type="journal article" date="2014" name="Int. J. Syst. Evol. Microbiol.">
        <title>Complete genome sequence of Corynebacterium casei LMG S-19264T (=DSM 44701T), isolated from a smear-ripened cheese.</title>
        <authorList>
            <consortium name="US DOE Joint Genome Institute (JGI-PGF)"/>
            <person name="Walter F."/>
            <person name="Albersmeier A."/>
            <person name="Kalinowski J."/>
            <person name="Ruckert C."/>
        </authorList>
    </citation>
    <scope>NUCLEOTIDE SEQUENCE</scope>
    <source>
        <strain evidence="1">JCM 3276</strain>
    </source>
</reference>
<gene>
    <name evidence="1" type="ORF">GCM10010171_34900</name>
</gene>
<evidence type="ECO:0000313" key="2">
    <source>
        <dbReference type="Proteomes" id="UP000660680"/>
    </source>
</evidence>
<sequence>MDYATTMREIRADRVEIAVKLTHLGTTSSQGQCPNLYATDRGTYVVQGYKITDDEALAALRERGLPDHETAVEIPAALLDFAPRPA</sequence>
<reference evidence="1" key="2">
    <citation type="submission" date="2020-09" db="EMBL/GenBank/DDBJ databases">
        <authorList>
            <person name="Sun Q."/>
            <person name="Ohkuma M."/>
        </authorList>
    </citation>
    <scope>NUCLEOTIDE SEQUENCE</scope>
    <source>
        <strain evidence="1">JCM 3276</strain>
    </source>
</reference>
<name>A0A918GJJ8_9PSEU</name>
<keyword evidence="2" id="KW-1185">Reference proteome</keyword>
<comment type="caution">
    <text evidence="1">The sequence shown here is derived from an EMBL/GenBank/DDBJ whole genome shotgun (WGS) entry which is preliminary data.</text>
</comment>
<dbReference type="EMBL" id="BMRB01000002">
    <property type="protein sequence ID" value="GGS37062.1"/>
    <property type="molecule type" value="Genomic_DNA"/>
</dbReference>
<dbReference type="Proteomes" id="UP000660680">
    <property type="component" value="Unassembled WGS sequence"/>
</dbReference>